<reference evidence="8 9" key="1">
    <citation type="submission" date="2013-04" db="EMBL/GenBank/DDBJ databases">
        <title>The Genome Sequence of Parabacteroides gordonii DSM 23371.</title>
        <authorList>
            <consortium name="The Broad Institute Genomics Platform"/>
            <person name="Earl A."/>
            <person name="Ward D."/>
            <person name="Feldgarden M."/>
            <person name="Gevers D."/>
            <person name="Martens E."/>
            <person name="Sakamoto M."/>
            <person name="Benno Y."/>
            <person name="Suzuki N."/>
            <person name="Matsunaga N."/>
            <person name="Koshihara K."/>
            <person name="Seki M."/>
            <person name="Komiya H."/>
            <person name="Walker B."/>
            <person name="Young S."/>
            <person name="Zeng Q."/>
            <person name="Gargeya S."/>
            <person name="Fitzgerald M."/>
            <person name="Haas B."/>
            <person name="Abouelleil A."/>
            <person name="Allen A.W."/>
            <person name="Alvarado L."/>
            <person name="Arachchi H.M."/>
            <person name="Berlin A.M."/>
            <person name="Chapman S.B."/>
            <person name="Gainer-Dewar J."/>
            <person name="Goldberg J."/>
            <person name="Griggs A."/>
            <person name="Gujja S."/>
            <person name="Hansen M."/>
            <person name="Howarth C."/>
            <person name="Imamovic A."/>
            <person name="Ireland A."/>
            <person name="Larimer J."/>
            <person name="McCowan C."/>
            <person name="Murphy C."/>
            <person name="Pearson M."/>
            <person name="Poon T.W."/>
            <person name="Priest M."/>
            <person name="Roberts A."/>
            <person name="Saif S."/>
            <person name="Shea T."/>
            <person name="Sisk P."/>
            <person name="Sykes S."/>
            <person name="Wortman J."/>
            <person name="Nusbaum C."/>
            <person name="Birren B."/>
        </authorList>
    </citation>
    <scope>NUCLEOTIDE SEQUENCE [LARGE SCALE GENOMIC DNA]</scope>
    <source>
        <strain evidence="8 9">MS-1</strain>
    </source>
</reference>
<feature type="binding site" evidence="7">
    <location>
        <position position="79"/>
    </location>
    <ligand>
        <name>substrate</name>
    </ligand>
</feature>
<dbReference type="Gene3D" id="3.40.50.300">
    <property type="entry name" value="P-loop containing nucleotide triphosphate hydrolases"/>
    <property type="match status" value="1"/>
</dbReference>
<gene>
    <name evidence="7" type="primary">aroK</name>
    <name evidence="8" type="ORF">HMPREF1536_01618</name>
</gene>
<keyword evidence="7" id="KW-0479">Metal-binding</keyword>
<keyword evidence="7" id="KW-0963">Cytoplasm</keyword>
<dbReference type="UniPathway" id="UPA00053">
    <property type="reaction ID" value="UER00088"/>
</dbReference>
<dbReference type="InterPro" id="IPR031322">
    <property type="entry name" value="Shikimate/glucono_kinase"/>
</dbReference>
<keyword evidence="6 7" id="KW-0057">Aromatic amino acid biosynthesis</keyword>
<comment type="cofactor">
    <cofactor evidence="7">
        <name>Mg(2+)</name>
        <dbReference type="ChEBI" id="CHEBI:18420"/>
    </cofactor>
    <text evidence="7">Binds 1 Mg(2+) ion per subunit.</text>
</comment>
<keyword evidence="7" id="KW-0460">Magnesium</keyword>
<dbReference type="HOGENOM" id="CLU_057607_4_0_10"/>
<dbReference type="STRING" id="1203610.HMPREF1536_01618"/>
<name>A0A0F5JM05_9BACT</name>
<dbReference type="CDD" id="cd00464">
    <property type="entry name" value="SK"/>
    <property type="match status" value="1"/>
</dbReference>
<dbReference type="Pfam" id="PF01202">
    <property type="entry name" value="SKI"/>
    <property type="match status" value="1"/>
</dbReference>
<keyword evidence="5 7" id="KW-0067">ATP-binding</keyword>
<evidence type="ECO:0000256" key="5">
    <source>
        <dbReference type="ARBA" id="ARBA00022840"/>
    </source>
</evidence>
<dbReference type="PRINTS" id="PR01100">
    <property type="entry name" value="SHIKIMTKNASE"/>
</dbReference>
<evidence type="ECO:0000313" key="9">
    <source>
        <dbReference type="Proteomes" id="UP000033035"/>
    </source>
</evidence>
<comment type="function">
    <text evidence="7">Catalyzes the specific phosphorylation of the 3-hydroxyl group of shikimic acid using ATP as a cosubstrate.</text>
</comment>
<evidence type="ECO:0000256" key="3">
    <source>
        <dbReference type="ARBA" id="ARBA00022741"/>
    </source>
</evidence>
<evidence type="ECO:0000256" key="6">
    <source>
        <dbReference type="ARBA" id="ARBA00023141"/>
    </source>
</evidence>
<dbReference type="HAMAP" id="MF_00109">
    <property type="entry name" value="Shikimate_kinase"/>
    <property type="match status" value="1"/>
</dbReference>
<dbReference type="GO" id="GO:0005829">
    <property type="term" value="C:cytosol"/>
    <property type="evidence" value="ECO:0007669"/>
    <property type="project" value="TreeGrafter"/>
</dbReference>
<dbReference type="InterPro" id="IPR027417">
    <property type="entry name" value="P-loop_NTPase"/>
</dbReference>
<keyword evidence="2 7" id="KW-0808">Transferase</keyword>
<comment type="subunit">
    <text evidence="7">Monomer.</text>
</comment>
<comment type="catalytic activity">
    <reaction evidence="7">
        <text>shikimate + ATP = 3-phosphoshikimate + ADP + H(+)</text>
        <dbReference type="Rhea" id="RHEA:13121"/>
        <dbReference type="ChEBI" id="CHEBI:15378"/>
        <dbReference type="ChEBI" id="CHEBI:30616"/>
        <dbReference type="ChEBI" id="CHEBI:36208"/>
        <dbReference type="ChEBI" id="CHEBI:145989"/>
        <dbReference type="ChEBI" id="CHEBI:456216"/>
        <dbReference type="EC" id="2.7.1.71"/>
    </reaction>
</comment>
<sequence>MKRIFLIGYMGAGKTTVGKDLAERMKLSFIDLDCYIEARYHKTVGQIFAEKGEEAFRDIERRMLQEVSMFEDVLISTGGGAPCFFDNMEFMNANGTTVYLKVSVQELAKRLEACKGTRPVLKGRSGEELVAFIAESLEKRTPFYTKASIVFDAEVMLTESDVHEISEALENIL</sequence>
<keyword evidence="9" id="KW-1185">Reference proteome</keyword>
<evidence type="ECO:0000313" key="8">
    <source>
        <dbReference type="EMBL" id="KKB58739.1"/>
    </source>
</evidence>
<proteinExistence type="inferred from homology"/>
<accession>A0A0F5JM05</accession>
<comment type="pathway">
    <text evidence="7">Metabolic intermediate biosynthesis; chorismate biosynthesis; chorismate from D-erythrose 4-phosphate and phosphoenolpyruvate: step 5/7.</text>
</comment>
<dbReference type="RefSeq" id="WP_028726511.1">
    <property type="nucleotide sequence ID" value="NZ_AUAE01000009.1"/>
</dbReference>
<evidence type="ECO:0000256" key="1">
    <source>
        <dbReference type="ARBA" id="ARBA00022605"/>
    </source>
</evidence>
<feature type="binding site" evidence="7">
    <location>
        <position position="15"/>
    </location>
    <ligand>
        <name>Mg(2+)</name>
        <dbReference type="ChEBI" id="CHEBI:18420"/>
    </ligand>
</feature>
<organism evidence="8 9">
    <name type="scientific">Parabacteroides gordonii MS-1 = DSM 23371</name>
    <dbReference type="NCBI Taxonomy" id="1203610"/>
    <lineage>
        <taxon>Bacteria</taxon>
        <taxon>Pseudomonadati</taxon>
        <taxon>Bacteroidota</taxon>
        <taxon>Bacteroidia</taxon>
        <taxon>Bacteroidales</taxon>
        <taxon>Tannerellaceae</taxon>
        <taxon>Parabacteroides</taxon>
    </lineage>
</organism>
<dbReference type="PATRIC" id="fig|1203610.3.peg.1659"/>
<dbReference type="GO" id="GO:0000287">
    <property type="term" value="F:magnesium ion binding"/>
    <property type="evidence" value="ECO:0007669"/>
    <property type="project" value="UniProtKB-UniRule"/>
</dbReference>
<dbReference type="GO" id="GO:0009423">
    <property type="term" value="P:chorismate biosynthetic process"/>
    <property type="evidence" value="ECO:0007669"/>
    <property type="project" value="UniProtKB-UniRule"/>
</dbReference>
<keyword evidence="1 7" id="KW-0028">Amino-acid biosynthesis</keyword>
<protein>
    <recommendedName>
        <fullName evidence="7">Shikimate kinase</fullName>
        <shortName evidence="7">SK</shortName>
        <ecNumber evidence="7">2.7.1.71</ecNumber>
    </recommendedName>
</protein>
<keyword evidence="3 7" id="KW-0547">Nucleotide-binding</keyword>
<comment type="caution">
    <text evidence="8">The sequence shown here is derived from an EMBL/GenBank/DDBJ whole genome shotgun (WGS) entry which is preliminary data.</text>
</comment>
<dbReference type="EMBL" id="AQHW01000009">
    <property type="protein sequence ID" value="KKB58739.1"/>
    <property type="molecule type" value="Genomic_DNA"/>
</dbReference>
<feature type="binding site" evidence="7">
    <location>
        <position position="33"/>
    </location>
    <ligand>
        <name>substrate</name>
    </ligand>
</feature>
<dbReference type="SUPFAM" id="SSF52540">
    <property type="entry name" value="P-loop containing nucleoside triphosphate hydrolases"/>
    <property type="match status" value="1"/>
</dbReference>
<evidence type="ECO:0000256" key="2">
    <source>
        <dbReference type="ARBA" id="ARBA00022679"/>
    </source>
</evidence>
<feature type="binding site" evidence="7">
    <location>
        <position position="57"/>
    </location>
    <ligand>
        <name>substrate</name>
    </ligand>
</feature>
<dbReference type="GO" id="GO:0005524">
    <property type="term" value="F:ATP binding"/>
    <property type="evidence" value="ECO:0007669"/>
    <property type="project" value="UniProtKB-UniRule"/>
</dbReference>
<dbReference type="InterPro" id="IPR000623">
    <property type="entry name" value="Shikimate_kinase/TSH1"/>
</dbReference>
<dbReference type="PANTHER" id="PTHR21087:SF16">
    <property type="entry name" value="SHIKIMATE KINASE 1, CHLOROPLASTIC"/>
    <property type="match status" value="1"/>
</dbReference>
<dbReference type="GO" id="GO:0004765">
    <property type="term" value="F:shikimate kinase activity"/>
    <property type="evidence" value="ECO:0007669"/>
    <property type="project" value="UniProtKB-UniRule"/>
</dbReference>
<dbReference type="AlphaFoldDB" id="A0A0F5JM05"/>
<dbReference type="NCBIfam" id="NF010555">
    <property type="entry name" value="PRK13949.1"/>
    <property type="match status" value="1"/>
</dbReference>
<comment type="similarity">
    <text evidence="7">Belongs to the shikimate kinase family.</text>
</comment>
<comment type="subcellular location">
    <subcellularLocation>
        <location evidence="7">Cytoplasm</location>
    </subcellularLocation>
</comment>
<dbReference type="EC" id="2.7.1.71" evidence="7"/>
<evidence type="ECO:0000256" key="7">
    <source>
        <dbReference type="HAMAP-Rule" id="MF_00109"/>
    </source>
</evidence>
<evidence type="ECO:0000256" key="4">
    <source>
        <dbReference type="ARBA" id="ARBA00022777"/>
    </source>
</evidence>
<dbReference type="Proteomes" id="UP000033035">
    <property type="component" value="Unassembled WGS sequence"/>
</dbReference>
<dbReference type="GO" id="GO:0009073">
    <property type="term" value="P:aromatic amino acid family biosynthetic process"/>
    <property type="evidence" value="ECO:0007669"/>
    <property type="project" value="UniProtKB-KW"/>
</dbReference>
<keyword evidence="4 7" id="KW-0418">Kinase</keyword>
<feature type="binding site" evidence="7">
    <location>
        <begin position="11"/>
        <end position="16"/>
    </location>
    <ligand>
        <name>ATP</name>
        <dbReference type="ChEBI" id="CHEBI:30616"/>
    </ligand>
</feature>
<dbReference type="PANTHER" id="PTHR21087">
    <property type="entry name" value="SHIKIMATE KINASE"/>
    <property type="match status" value="1"/>
</dbReference>
<feature type="binding site" evidence="7">
    <location>
        <position position="118"/>
    </location>
    <ligand>
        <name>ATP</name>
        <dbReference type="ChEBI" id="CHEBI:30616"/>
    </ligand>
</feature>
<comment type="caution">
    <text evidence="7">Lacks conserved residue(s) required for the propagation of feature annotation.</text>
</comment>
<dbReference type="GO" id="GO:0008652">
    <property type="term" value="P:amino acid biosynthetic process"/>
    <property type="evidence" value="ECO:0007669"/>
    <property type="project" value="UniProtKB-KW"/>
</dbReference>
<feature type="binding site" evidence="7">
    <location>
        <position position="140"/>
    </location>
    <ligand>
        <name>substrate</name>
    </ligand>
</feature>